<comment type="caution">
    <text evidence="1">The sequence shown here is derived from an EMBL/GenBank/DDBJ whole genome shotgun (WGS) entry which is preliminary data.</text>
</comment>
<reference evidence="1" key="1">
    <citation type="submission" date="2021-06" db="EMBL/GenBank/DDBJ databases">
        <authorList>
            <person name="Kallberg Y."/>
            <person name="Tangrot J."/>
            <person name="Rosling A."/>
        </authorList>
    </citation>
    <scope>NUCLEOTIDE SEQUENCE</scope>
    <source>
        <strain evidence="1">AZ414A</strain>
    </source>
</reference>
<sequence length="629" mass="72735">TRVWIIGKEILTHEGILYRSSHEWEKLIKAFEYEKSQFIPKELLKWEPVDIHGWMEGGYYHSSAPIPSQELKAEYNELEKFLGVESIVWNAPIDPAPKHIHIDLRGAYLGSVCCLTSVVQLVAWEFAKNLHPFTAELIGQHLTEKEGWIPTPLIDYLLSAGWLISATPREIIYSIGKKSRIEFPSDRDLAIRFVGSCACNAQVTYVLIRNKNEADMIHQWLARKKLCTDAIYTTTIPETVLDESKLSINFDESFYTNVKNDIELEEWRKKKPGYIYRKETSSWIINHKGSLEFPPSEAPPLSTDPKLITLRKLYLVDQEGLTAMIYHKYFHLGATAIDEWDPACLGKKTLAEILIFDEVCMIPRKVLQRLLSYAESRGCQIIMCGDPGQLIPWGDKEEDYCAQDDKLKTLKLRMWIKNDLAQLLEFHKAISKTIWKNALAHALLQAHASHFPNEFSVIRFDPDDNIKHKYCIQGKPKYASWGTVHRIQGQTIEAPECYFIVDHSLRGWINNAVYTACNRVRYMNQLILEDWEVDNKSDLMEDSTVCEKPLFLAENDEENVIPSLTVKDVIEIATRQDKCCKVCRVPLLFQGYPKHHPQSFSVDRLDDAEGHYRQNVRITCLRCNERHRH</sequence>
<evidence type="ECO:0000313" key="1">
    <source>
        <dbReference type="EMBL" id="CAG8626567.1"/>
    </source>
</evidence>
<dbReference type="Gene3D" id="3.40.50.300">
    <property type="entry name" value="P-loop containing nucleotide triphosphate hydrolases"/>
    <property type="match status" value="1"/>
</dbReference>
<keyword evidence="2" id="KW-1185">Reference proteome</keyword>
<feature type="non-terminal residue" evidence="1">
    <location>
        <position position="629"/>
    </location>
</feature>
<accession>A0A9N9D506</accession>
<dbReference type="OrthoDB" id="2379301at2759"/>
<dbReference type="Gene3D" id="3.30.40.220">
    <property type="match status" value="1"/>
</dbReference>
<dbReference type="InterPro" id="IPR027417">
    <property type="entry name" value="P-loop_NTPase"/>
</dbReference>
<proteinExistence type="predicted"/>
<organism evidence="1 2">
    <name type="scientific">Diversispora eburnea</name>
    <dbReference type="NCBI Taxonomy" id="1213867"/>
    <lineage>
        <taxon>Eukaryota</taxon>
        <taxon>Fungi</taxon>
        <taxon>Fungi incertae sedis</taxon>
        <taxon>Mucoromycota</taxon>
        <taxon>Glomeromycotina</taxon>
        <taxon>Glomeromycetes</taxon>
        <taxon>Diversisporales</taxon>
        <taxon>Diversisporaceae</taxon>
        <taxon>Diversispora</taxon>
    </lineage>
</organism>
<name>A0A9N9D506_9GLOM</name>
<protein>
    <submittedName>
        <fullName evidence="1">6055_t:CDS:1</fullName>
    </submittedName>
</protein>
<gene>
    <name evidence="1" type="ORF">DEBURN_LOCUS10590</name>
</gene>
<dbReference type="Proteomes" id="UP000789706">
    <property type="component" value="Unassembled WGS sequence"/>
</dbReference>
<evidence type="ECO:0000313" key="2">
    <source>
        <dbReference type="Proteomes" id="UP000789706"/>
    </source>
</evidence>
<dbReference type="AlphaFoldDB" id="A0A9N9D506"/>
<dbReference type="EMBL" id="CAJVPK010003378">
    <property type="protein sequence ID" value="CAG8626567.1"/>
    <property type="molecule type" value="Genomic_DNA"/>
</dbReference>